<dbReference type="InterPro" id="IPR010971">
    <property type="entry name" value="UbiH/COQ6"/>
</dbReference>
<feature type="domain" description="FAD-binding" evidence="8">
    <location>
        <begin position="9"/>
        <end position="358"/>
    </location>
</feature>
<evidence type="ECO:0000259" key="8">
    <source>
        <dbReference type="Pfam" id="PF01494"/>
    </source>
</evidence>
<name>A0ABT0L910_9GAMM</name>
<evidence type="ECO:0000256" key="5">
    <source>
        <dbReference type="ARBA" id="ARBA00022827"/>
    </source>
</evidence>
<dbReference type="PANTHER" id="PTHR43876:SF10">
    <property type="entry name" value="3-DEMETHOXYUBIQUINOL 3-HYDROXYLASE"/>
    <property type="match status" value="1"/>
</dbReference>
<evidence type="ECO:0000256" key="7">
    <source>
        <dbReference type="ARBA" id="ARBA00023033"/>
    </source>
</evidence>
<dbReference type="InterPro" id="IPR051205">
    <property type="entry name" value="UbiH/COQ6_monooxygenase"/>
</dbReference>
<keyword evidence="6" id="KW-0560">Oxidoreductase</keyword>
<sequence length="411" mass="45617">MQGIDIQHDVVIIGGGMVGAASAVGLAQLGINVAVLEMSEPKAYQPEQPLDLRVSAISAHSEKLLNSLGAMDFLNQARKVAYKGLETWEIDGFITRFHSDQIGESHLGHIIENRLIQLALWQQLHALDNIHLYCPVKVVALSRQTTAHQASLLSSDQTAPSTSSVRVQLEDGRTLTAPLLVGADGANSFVRQWANIGVSGWDYAQSAMLINIKTAQAEPPVTWQQFTPHGPRSLLPLPDNHASLVWYDDTQKIKQLSQLNNKALGIQIRAHFPRRLAQDFEVLDKGCFSLTRRHAQRYFSDNVVILGDAAHTINPLAGQGVNLGFKDVAALIESVRQRMSESDAWWDNTMLAHYQSSRYRDNQLMMSAMDMFYAGFSNELLPLKLIRNGMLKLANINGPIKRKVLKYAMGY</sequence>
<evidence type="ECO:0000256" key="6">
    <source>
        <dbReference type="ARBA" id="ARBA00023002"/>
    </source>
</evidence>
<dbReference type="InterPro" id="IPR036188">
    <property type="entry name" value="FAD/NAD-bd_sf"/>
</dbReference>
<dbReference type="InterPro" id="IPR002938">
    <property type="entry name" value="FAD-bd"/>
</dbReference>
<dbReference type="RefSeq" id="WP_248939128.1">
    <property type="nucleotide sequence ID" value="NZ_JAKIKS010000012.1"/>
</dbReference>
<evidence type="ECO:0000256" key="2">
    <source>
        <dbReference type="ARBA" id="ARBA00004749"/>
    </source>
</evidence>
<dbReference type="Pfam" id="PF01494">
    <property type="entry name" value="FAD_binding_3"/>
    <property type="match status" value="1"/>
</dbReference>
<dbReference type="SUPFAM" id="SSF51905">
    <property type="entry name" value="FAD/NAD(P)-binding domain"/>
    <property type="match status" value="1"/>
</dbReference>
<evidence type="ECO:0000313" key="10">
    <source>
        <dbReference type="Proteomes" id="UP001203423"/>
    </source>
</evidence>
<dbReference type="PANTHER" id="PTHR43876">
    <property type="entry name" value="UBIQUINONE BIOSYNTHESIS MONOOXYGENASE COQ6, MITOCHONDRIAL"/>
    <property type="match status" value="1"/>
</dbReference>
<gene>
    <name evidence="9" type="ORF">L2764_04880</name>
</gene>
<keyword evidence="7" id="KW-0503">Monooxygenase</keyword>
<comment type="cofactor">
    <cofactor evidence="1">
        <name>FAD</name>
        <dbReference type="ChEBI" id="CHEBI:57692"/>
    </cofactor>
</comment>
<dbReference type="Proteomes" id="UP001203423">
    <property type="component" value="Unassembled WGS sequence"/>
</dbReference>
<comment type="pathway">
    <text evidence="2">Cofactor biosynthesis; ubiquinone biosynthesis.</text>
</comment>
<accession>A0ABT0L910</accession>
<proteinExistence type="inferred from homology"/>
<dbReference type="EMBL" id="JAKIKS010000012">
    <property type="protein sequence ID" value="MCL1123837.1"/>
    <property type="molecule type" value="Genomic_DNA"/>
</dbReference>
<evidence type="ECO:0000256" key="1">
    <source>
        <dbReference type="ARBA" id="ARBA00001974"/>
    </source>
</evidence>
<comment type="similarity">
    <text evidence="3">Belongs to the UbiH/COQ6 family.</text>
</comment>
<comment type="caution">
    <text evidence="9">The sequence shown here is derived from an EMBL/GenBank/DDBJ whole genome shotgun (WGS) entry which is preliminary data.</text>
</comment>
<protein>
    <submittedName>
        <fullName evidence="9">FAD-dependent oxidoreductase</fullName>
    </submittedName>
</protein>
<evidence type="ECO:0000256" key="3">
    <source>
        <dbReference type="ARBA" id="ARBA00005349"/>
    </source>
</evidence>
<dbReference type="NCBIfam" id="TIGR01988">
    <property type="entry name" value="Ubi-OHases"/>
    <property type="match status" value="1"/>
</dbReference>
<evidence type="ECO:0000313" key="9">
    <source>
        <dbReference type="EMBL" id="MCL1123837.1"/>
    </source>
</evidence>
<keyword evidence="4" id="KW-0285">Flavoprotein</keyword>
<dbReference type="Gene3D" id="3.50.50.60">
    <property type="entry name" value="FAD/NAD(P)-binding domain"/>
    <property type="match status" value="2"/>
</dbReference>
<dbReference type="PRINTS" id="PR00420">
    <property type="entry name" value="RNGMNOXGNASE"/>
</dbReference>
<keyword evidence="10" id="KW-1185">Reference proteome</keyword>
<organism evidence="9 10">
    <name type="scientific">Shewanella surugensis</name>
    <dbReference type="NCBI Taxonomy" id="212020"/>
    <lineage>
        <taxon>Bacteria</taxon>
        <taxon>Pseudomonadati</taxon>
        <taxon>Pseudomonadota</taxon>
        <taxon>Gammaproteobacteria</taxon>
        <taxon>Alteromonadales</taxon>
        <taxon>Shewanellaceae</taxon>
        <taxon>Shewanella</taxon>
    </lineage>
</organism>
<reference evidence="9 10" key="1">
    <citation type="submission" date="2022-01" db="EMBL/GenBank/DDBJ databases">
        <title>Whole genome-based taxonomy of the Shewanellaceae.</title>
        <authorList>
            <person name="Martin-Rodriguez A.J."/>
        </authorList>
    </citation>
    <scope>NUCLEOTIDE SEQUENCE [LARGE SCALE GENOMIC DNA]</scope>
    <source>
        <strain evidence="9 10">DSM 17177</strain>
    </source>
</reference>
<keyword evidence="5" id="KW-0274">FAD</keyword>
<evidence type="ECO:0000256" key="4">
    <source>
        <dbReference type="ARBA" id="ARBA00022630"/>
    </source>
</evidence>